<dbReference type="EMBL" id="JBHGVX010000002">
    <property type="protein sequence ID" value="KAL1798453.1"/>
    <property type="molecule type" value="Genomic_DNA"/>
</dbReference>
<dbReference type="InterPro" id="IPR001138">
    <property type="entry name" value="Zn2Cys6_DnaBD"/>
</dbReference>
<evidence type="ECO:0000313" key="5">
    <source>
        <dbReference type="Proteomes" id="UP001578633"/>
    </source>
</evidence>
<evidence type="ECO:0000259" key="3">
    <source>
        <dbReference type="PROSITE" id="PS50048"/>
    </source>
</evidence>
<dbReference type="InterPro" id="IPR036864">
    <property type="entry name" value="Zn2-C6_fun-type_DNA-bd_sf"/>
</dbReference>
<protein>
    <recommendedName>
        <fullName evidence="3">Zn(2)-C6 fungal-type domain-containing protein</fullName>
    </recommendedName>
</protein>
<feature type="compositionally biased region" description="Polar residues" evidence="2">
    <location>
        <begin position="50"/>
        <end position="63"/>
    </location>
</feature>
<dbReference type="Pfam" id="PF00172">
    <property type="entry name" value="Zn_clus"/>
    <property type="match status" value="1"/>
</dbReference>
<dbReference type="GeneID" id="96082812"/>
<reference evidence="4 5" key="1">
    <citation type="submission" date="2024-09" db="EMBL/GenBank/DDBJ databases">
        <title>T2T genomes of carrot and Alternaria dauci and their utility for understanding host-pathogen interaction during carrot leaf blight disease.</title>
        <authorList>
            <person name="Liu W."/>
            <person name="Xu S."/>
            <person name="Ou C."/>
            <person name="Liu X."/>
            <person name="Zhuang F."/>
            <person name="Deng X.W."/>
        </authorList>
    </citation>
    <scope>NUCLEOTIDE SEQUENCE [LARGE SCALE GENOMIC DNA]</scope>
    <source>
        <strain evidence="4 5">A2016</strain>
    </source>
</reference>
<dbReference type="InterPro" id="IPR053178">
    <property type="entry name" value="Osmoadaptation_assoc"/>
</dbReference>
<keyword evidence="1" id="KW-0539">Nucleus</keyword>
<name>A0ABR3UPP5_9PLEO</name>
<organism evidence="4 5">
    <name type="scientific">Alternaria dauci</name>
    <dbReference type="NCBI Taxonomy" id="48095"/>
    <lineage>
        <taxon>Eukaryota</taxon>
        <taxon>Fungi</taxon>
        <taxon>Dikarya</taxon>
        <taxon>Ascomycota</taxon>
        <taxon>Pezizomycotina</taxon>
        <taxon>Dothideomycetes</taxon>
        <taxon>Pleosporomycetidae</taxon>
        <taxon>Pleosporales</taxon>
        <taxon>Pleosporineae</taxon>
        <taxon>Pleosporaceae</taxon>
        <taxon>Alternaria</taxon>
        <taxon>Alternaria sect. Porri</taxon>
    </lineage>
</organism>
<feature type="region of interest" description="Disordered" evidence="2">
    <location>
        <begin position="50"/>
        <end position="80"/>
    </location>
</feature>
<evidence type="ECO:0000313" key="4">
    <source>
        <dbReference type="EMBL" id="KAL1798453.1"/>
    </source>
</evidence>
<evidence type="ECO:0000256" key="2">
    <source>
        <dbReference type="SAM" id="MobiDB-lite"/>
    </source>
</evidence>
<dbReference type="PANTHER" id="PTHR38111">
    <property type="entry name" value="ZN(2)-C6 FUNGAL-TYPE DOMAIN-CONTAINING PROTEIN-RELATED"/>
    <property type="match status" value="1"/>
</dbReference>
<feature type="domain" description="Zn(2)-C6 fungal-type" evidence="3">
    <location>
        <begin position="6"/>
        <end position="36"/>
    </location>
</feature>
<dbReference type="CDD" id="cd00067">
    <property type="entry name" value="GAL4"/>
    <property type="match status" value="1"/>
</dbReference>
<dbReference type="PANTHER" id="PTHR38111:SF2">
    <property type="entry name" value="FINGER DOMAIN PROTEIN, PUTATIVE (AFU_ORTHOLOGUE AFUA_1G01560)-RELATED"/>
    <property type="match status" value="1"/>
</dbReference>
<sequence>MTQTGKCDTCRQRKVKCDEKRPKCSSCKKKDRPCTYSYGKASAFVVQDPNQLTKHGRSRTTPVTYPLTPSDEDIDSSSTTPPNLCVTTERHAEDGQGYFQTLALRSKVKSRLSEKRKNRQQRVLQAYLCKLREEHTLVVHQPSSDETTLIARYVSMLGPDPMGKQPFGILGTWIQSIPSRIGSNKMLDLAVEFLVDSYGTFRDDMHSRRKVAKATKAKALKELQLIVMSTDNQTTYDVLLATKLHYAAEALLGLDTMYHAIHAFGLAELLRSGSVSGVDDEHFWDLIDNTYIDDVHEAMLAGRNLCGTHTTITGDR</sequence>
<accession>A0ABR3UPP5</accession>
<gene>
    <name evidence="4" type="ORF">ACET3X_002490</name>
</gene>
<dbReference type="PROSITE" id="PS50048">
    <property type="entry name" value="ZN2_CY6_FUNGAL_2"/>
    <property type="match status" value="1"/>
</dbReference>
<keyword evidence="5" id="KW-1185">Reference proteome</keyword>
<dbReference type="Proteomes" id="UP001578633">
    <property type="component" value="Chromosome 2"/>
</dbReference>
<dbReference type="RefSeq" id="XP_069309037.1">
    <property type="nucleotide sequence ID" value="XM_069449238.1"/>
</dbReference>
<proteinExistence type="predicted"/>
<dbReference type="SMART" id="SM00066">
    <property type="entry name" value="GAL4"/>
    <property type="match status" value="1"/>
</dbReference>
<comment type="caution">
    <text evidence="4">The sequence shown here is derived from an EMBL/GenBank/DDBJ whole genome shotgun (WGS) entry which is preliminary data.</text>
</comment>
<dbReference type="Gene3D" id="4.10.240.10">
    <property type="entry name" value="Zn(2)-C6 fungal-type DNA-binding domain"/>
    <property type="match status" value="1"/>
</dbReference>
<dbReference type="SUPFAM" id="SSF57701">
    <property type="entry name" value="Zn2/Cys6 DNA-binding domain"/>
    <property type="match status" value="1"/>
</dbReference>
<evidence type="ECO:0000256" key="1">
    <source>
        <dbReference type="ARBA" id="ARBA00023242"/>
    </source>
</evidence>